<dbReference type="Proteomes" id="UP000092666">
    <property type="component" value="Unassembled WGS sequence"/>
</dbReference>
<organism evidence="7 8">
    <name type="scientific">Kwoniella heveanensis BCC8398</name>
    <dbReference type="NCBI Taxonomy" id="1296120"/>
    <lineage>
        <taxon>Eukaryota</taxon>
        <taxon>Fungi</taxon>
        <taxon>Dikarya</taxon>
        <taxon>Basidiomycota</taxon>
        <taxon>Agaricomycotina</taxon>
        <taxon>Tremellomycetes</taxon>
        <taxon>Tremellales</taxon>
        <taxon>Cryptococcaceae</taxon>
        <taxon>Kwoniella</taxon>
    </lineage>
</organism>
<dbReference type="PANTHER" id="PTHR47424:SF6">
    <property type="entry name" value="PROLINE UTILIZATION TRANS-ACTIVATOR"/>
    <property type="match status" value="1"/>
</dbReference>
<feature type="region of interest" description="Disordered" evidence="5">
    <location>
        <begin position="122"/>
        <end position="152"/>
    </location>
</feature>
<gene>
    <name evidence="7" type="ORF">I316_06390</name>
</gene>
<dbReference type="SUPFAM" id="SSF57701">
    <property type="entry name" value="Zn2/Cys6 DNA-binding domain"/>
    <property type="match status" value="1"/>
</dbReference>
<dbReference type="Pfam" id="PF04082">
    <property type="entry name" value="Fungal_trans"/>
    <property type="match status" value="1"/>
</dbReference>
<dbReference type="CDD" id="cd00067">
    <property type="entry name" value="GAL4"/>
    <property type="match status" value="1"/>
</dbReference>
<dbReference type="GO" id="GO:0008270">
    <property type="term" value="F:zinc ion binding"/>
    <property type="evidence" value="ECO:0007669"/>
    <property type="project" value="InterPro"/>
</dbReference>
<dbReference type="SMART" id="SM00906">
    <property type="entry name" value="Fungal_trans"/>
    <property type="match status" value="1"/>
</dbReference>
<keyword evidence="4" id="KW-0539">Nucleus</keyword>
<dbReference type="SMART" id="SM00066">
    <property type="entry name" value="GAL4"/>
    <property type="match status" value="1"/>
</dbReference>
<evidence type="ECO:0000313" key="7">
    <source>
        <dbReference type="EMBL" id="OCF32004.1"/>
    </source>
</evidence>
<name>A0A1B9GLN5_9TREE</name>
<keyword evidence="3" id="KW-0804">Transcription</keyword>
<reference evidence="7 8" key="1">
    <citation type="submission" date="2013-07" db="EMBL/GenBank/DDBJ databases">
        <title>The Genome Sequence of Cryptococcus heveanensis BCC8398.</title>
        <authorList>
            <consortium name="The Broad Institute Genome Sequencing Platform"/>
            <person name="Cuomo C."/>
            <person name="Litvintseva A."/>
            <person name="Chen Y."/>
            <person name="Heitman J."/>
            <person name="Sun S."/>
            <person name="Springer D."/>
            <person name="Dromer F."/>
            <person name="Young S.K."/>
            <person name="Zeng Q."/>
            <person name="Gargeya S."/>
            <person name="Fitzgerald M."/>
            <person name="Abouelleil A."/>
            <person name="Alvarado L."/>
            <person name="Berlin A.M."/>
            <person name="Chapman S.B."/>
            <person name="Dewar J."/>
            <person name="Goldberg J."/>
            <person name="Griggs A."/>
            <person name="Gujja S."/>
            <person name="Hansen M."/>
            <person name="Howarth C."/>
            <person name="Imamovic A."/>
            <person name="Larimer J."/>
            <person name="McCowan C."/>
            <person name="Murphy C."/>
            <person name="Pearson M."/>
            <person name="Priest M."/>
            <person name="Roberts A."/>
            <person name="Saif S."/>
            <person name="Shea T."/>
            <person name="Sykes S."/>
            <person name="Wortman J."/>
            <person name="Nusbaum C."/>
            <person name="Birren B."/>
        </authorList>
    </citation>
    <scope>NUCLEOTIDE SEQUENCE [LARGE SCALE GENOMIC DNA]</scope>
    <source>
        <strain evidence="7 8">BCC8398</strain>
    </source>
</reference>
<protein>
    <recommendedName>
        <fullName evidence="6">Zn(2)-C6 fungal-type domain-containing protein</fullName>
    </recommendedName>
</protein>
<keyword evidence="8" id="KW-1185">Reference proteome</keyword>
<evidence type="ECO:0000256" key="3">
    <source>
        <dbReference type="ARBA" id="ARBA00023163"/>
    </source>
</evidence>
<evidence type="ECO:0000256" key="5">
    <source>
        <dbReference type="SAM" id="MobiDB-lite"/>
    </source>
</evidence>
<dbReference type="OrthoDB" id="434771at2759"/>
<evidence type="ECO:0000256" key="2">
    <source>
        <dbReference type="ARBA" id="ARBA00023015"/>
    </source>
</evidence>
<keyword evidence="2" id="KW-0805">Transcription regulation</keyword>
<proteinExistence type="predicted"/>
<evidence type="ECO:0000256" key="1">
    <source>
        <dbReference type="ARBA" id="ARBA00022723"/>
    </source>
</evidence>
<evidence type="ECO:0000313" key="8">
    <source>
        <dbReference type="Proteomes" id="UP000092666"/>
    </source>
</evidence>
<sequence length="766" mass="84319">MSLASSTSSFLSAPLERRRRVPDALRQRIEISCDRCKKRKRKCTRPDEDEACVACSQAGAACISTLPRKRRNLPSRSKRYATLDAIVRKLYPDEEVDTVEGLAGIAERLGIEVAELVGAHGQTSGESIEPWSPSAQNPASFENPELPPEGYLVPAPRGGHHYVGPASLVYFAKCVRHLVAKSNTLKKPSYDEAGLRRYLQAAEFTAYKVSHTIEANIQGHPATFAAGHEQALSVTSPADLRSETSPNGTASRDIRLPERAISDALVNAFFDRVHPNFPVLHKGAFLVSYKQSLAYIDHTTDPGDACTVYMVLTLGAQALEGVLGQSQALQQTYLSIVIREGLGRLVLTSNLANVQALLLLSLYQHNAGERNTAWILIGQAIRAAVASGLHRDGENCDLNPFERNIRRVVWWTLHTFEQTVSLALGRPSFSDVINVNAKIPETLFETGIGLPAGYLQHYVSLSHFMVKIKKINAILSVHYQEPRQLVERYAGVIAIHAEIINWKKSLPDSLSLGQSFETPIHRRLVLLLLIWADYLESVLCRPYLLARVHQDLEQSVQSSEIGEVAGLSVSAAHASVTKLLILAEYGLLESSVWLDFYCAQHAIMVVSLHFLGQPCSTEWDDTRESIASLISVSQTMRLAPTYRITMNVALQLSCIAGIGPEIPVSLGTEPPHRSDVSLKPNLSQSHLLSGIDMDSFSQLEQIFGPVPHPVDQSEPAMYGDLYNLGYMDETSNPWDFFDIGSFTGDTLQTLPESDPAAEVTHGYEGQ</sequence>
<accession>A0A1B9GLN5</accession>
<dbReference type="GO" id="GO:0000981">
    <property type="term" value="F:DNA-binding transcription factor activity, RNA polymerase II-specific"/>
    <property type="evidence" value="ECO:0007669"/>
    <property type="project" value="InterPro"/>
</dbReference>
<dbReference type="Gene3D" id="4.10.240.10">
    <property type="entry name" value="Zn(2)-C6 fungal-type DNA-binding domain"/>
    <property type="match status" value="1"/>
</dbReference>
<evidence type="ECO:0000256" key="4">
    <source>
        <dbReference type="ARBA" id="ARBA00023242"/>
    </source>
</evidence>
<dbReference type="GO" id="GO:0003677">
    <property type="term" value="F:DNA binding"/>
    <property type="evidence" value="ECO:0007669"/>
    <property type="project" value="InterPro"/>
</dbReference>
<dbReference type="InterPro" id="IPR036864">
    <property type="entry name" value="Zn2-C6_fun-type_DNA-bd_sf"/>
</dbReference>
<dbReference type="AlphaFoldDB" id="A0A1B9GLN5"/>
<feature type="domain" description="Zn(2)-C6 fungal-type" evidence="6">
    <location>
        <begin position="32"/>
        <end position="64"/>
    </location>
</feature>
<dbReference type="PROSITE" id="PS50048">
    <property type="entry name" value="ZN2_CY6_FUNGAL_2"/>
    <property type="match status" value="1"/>
</dbReference>
<dbReference type="GO" id="GO:0006351">
    <property type="term" value="P:DNA-templated transcription"/>
    <property type="evidence" value="ECO:0007669"/>
    <property type="project" value="InterPro"/>
</dbReference>
<keyword evidence="1" id="KW-0479">Metal-binding</keyword>
<dbReference type="EMBL" id="KI669511">
    <property type="protein sequence ID" value="OCF32004.1"/>
    <property type="molecule type" value="Genomic_DNA"/>
</dbReference>
<dbReference type="InterPro" id="IPR001138">
    <property type="entry name" value="Zn2Cys6_DnaBD"/>
</dbReference>
<dbReference type="InterPro" id="IPR051127">
    <property type="entry name" value="Fungal_SecMet_Regulators"/>
</dbReference>
<evidence type="ECO:0000259" key="6">
    <source>
        <dbReference type="PROSITE" id="PS50048"/>
    </source>
</evidence>
<dbReference type="STRING" id="1296120.A0A1B9GLN5"/>
<dbReference type="InterPro" id="IPR007219">
    <property type="entry name" value="XnlR_reg_dom"/>
</dbReference>
<reference evidence="8" key="2">
    <citation type="submission" date="2013-12" db="EMBL/GenBank/DDBJ databases">
        <title>Evolution of pathogenesis and genome organization in the Tremellales.</title>
        <authorList>
            <person name="Cuomo C."/>
            <person name="Litvintseva A."/>
            <person name="Heitman J."/>
            <person name="Chen Y."/>
            <person name="Sun S."/>
            <person name="Springer D."/>
            <person name="Dromer F."/>
            <person name="Young S."/>
            <person name="Zeng Q."/>
            <person name="Chapman S."/>
            <person name="Gujja S."/>
            <person name="Saif S."/>
            <person name="Birren B."/>
        </authorList>
    </citation>
    <scope>NUCLEOTIDE SEQUENCE [LARGE SCALE GENOMIC DNA]</scope>
    <source>
        <strain evidence="8">BCC8398</strain>
    </source>
</reference>
<dbReference type="PANTHER" id="PTHR47424">
    <property type="entry name" value="REGULATORY PROTEIN GAL4"/>
    <property type="match status" value="1"/>
</dbReference>
<dbReference type="CDD" id="cd12148">
    <property type="entry name" value="fungal_TF_MHR"/>
    <property type="match status" value="1"/>
</dbReference>
<dbReference type="PROSITE" id="PS00463">
    <property type="entry name" value="ZN2_CY6_FUNGAL_1"/>
    <property type="match status" value="1"/>
</dbReference>